<evidence type="ECO:0008006" key="13">
    <source>
        <dbReference type="Google" id="ProtNLM"/>
    </source>
</evidence>
<evidence type="ECO:0000256" key="3">
    <source>
        <dbReference type="ARBA" id="ARBA00022801"/>
    </source>
</evidence>
<feature type="active site" description="Charge relay system" evidence="5">
    <location>
        <position position="228"/>
    </location>
</feature>
<dbReference type="InterPro" id="IPR045051">
    <property type="entry name" value="SBT"/>
</dbReference>
<dbReference type="CDD" id="cd02120">
    <property type="entry name" value="PA_subtilisin_like"/>
    <property type="match status" value="1"/>
</dbReference>
<dbReference type="PANTHER" id="PTHR10795">
    <property type="entry name" value="PROPROTEIN CONVERTASE SUBTILISIN/KEXIN"/>
    <property type="match status" value="1"/>
</dbReference>
<name>A0ABN1KCU7_9BURK</name>
<feature type="active site" description="Charge relay system" evidence="5">
    <location>
        <position position="656"/>
    </location>
</feature>
<dbReference type="Gene3D" id="3.30.70.80">
    <property type="entry name" value="Peptidase S8 propeptide/proteinase inhibitor I9"/>
    <property type="match status" value="1"/>
</dbReference>
<dbReference type="InterPro" id="IPR023828">
    <property type="entry name" value="Peptidase_S8_Ser-AS"/>
</dbReference>
<reference evidence="11 12" key="1">
    <citation type="journal article" date="2019" name="Int. J. Syst. Evol. Microbiol.">
        <title>The Global Catalogue of Microorganisms (GCM) 10K type strain sequencing project: providing services to taxonomists for standard genome sequencing and annotation.</title>
        <authorList>
            <consortium name="The Broad Institute Genomics Platform"/>
            <consortium name="The Broad Institute Genome Sequencing Center for Infectious Disease"/>
            <person name="Wu L."/>
            <person name="Ma J."/>
        </authorList>
    </citation>
    <scope>NUCLEOTIDE SEQUENCE [LARGE SCALE GENOMIC DNA]</scope>
    <source>
        <strain evidence="11 12">JCM 15503</strain>
    </source>
</reference>
<dbReference type="InterPro" id="IPR010259">
    <property type="entry name" value="S8pro/Inhibitor_I9"/>
</dbReference>
<dbReference type="Proteomes" id="UP001500279">
    <property type="component" value="Unassembled WGS sequence"/>
</dbReference>
<dbReference type="Pfam" id="PF05922">
    <property type="entry name" value="Inhibitor_I9"/>
    <property type="match status" value="1"/>
</dbReference>
<dbReference type="Gene3D" id="3.50.30.30">
    <property type="match status" value="1"/>
</dbReference>
<dbReference type="InterPro" id="IPR041469">
    <property type="entry name" value="Subtilisin-like_FN3"/>
</dbReference>
<dbReference type="Gene3D" id="3.40.50.200">
    <property type="entry name" value="Peptidase S8/S53 domain"/>
    <property type="match status" value="1"/>
</dbReference>
<dbReference type="InterPro" id="IPR003137">
    <property type="entry name" value="PA_domain"/>
</dbReference>
<evidence type="ECO:0000256" key="5">
    <source>
        <dbReference type="PROSITE-ProRule" id="PRU01240"/>
    </source>
</evidence>
<evidence type="ECO:0000256" key="6">
    <source>
        <dbReference type="SAM" id="MobiDB-lite"/>
    </source>
</evidence>
<evidence type="ECO:0000259" key="10">
    <source>
        <dbReference type="Pfam" id="PF17766"/>
    </source>
</evidence>
<feature type="domain" description="Subtilisin-like protease fibronectin type-III" evidence="10">
    <location>
        <begin position="759"/>
        <end position="847"/>
    </location>
</feature>
<comment type="similarity">
    <text evidence="1 5">Belongs to the peptidase S8 family.</text>
</comment>
<feature type="domain" description="Peptidase S8/S53" evidence="7">
    <location>
        <begin position="219"/>
        <end position="696"/>
    </location>
</feature>
<dbReference type="PROSITE" id="PS51892">
    <property type="entry name" value="SUBTILASE"/>
    <property type="match status" value="1"/>
</dbReference>
<evidence type="ECO:0000256" key="2">
    <source>
        <dbReference type="ARBA" id="ARBA00022670"/>
    </source>
</evidence>
<dbReference type="PRINTS" id="PR00723">
    <property type="entry name" value="SUBTILISIN"/>
</dbReference>
<evidence type="ECO:0000313" key="12">
    <source>
        <dbReference type="Proteomes" id="UP001500279"/>
    </source>
</evidence>
<dbReference type="InterPro" id="IPR000209">
    <property type="entry name" value="Peptidase_S8/S53_dom"/>
</dbReference>
<evidence type="ECO:0000259" key="7">
    <source>
        <dbReference type="Pfam" id="PF00082"/>
    </source>
</evidence>
<keyword evidence="4 5" id="KW-0720">Serine protease</keyword>
<keyword evidence="12" id="KW-1185">Reference proteome</keyword>
<proteinExistence type="inferred from homology"/>
<dbReference type="Pfam" id="PF00082">
    <property type="entry name" value="Peptidase_S8"/>
    <property type="match status" value="1"/>
</dbReference>
<dbReference type="Pfam" id="PF02225">
    <property type="entry name" value="PA"/>
    <property type="match status" value="1"/>
</dbReference>
<organism evidence="11 12">
    <name type="scientific">Ideonella azotifigens</name>
    <dbReference type="NCBI Taxonomy" id="513160"/>
    <lineage>
        <taxon>Bacteria</taxon>
        <taxon>Pseudomonadati</taxon>
        <taxon>Pseudomonadota</taxon>
        <taxon>Betaproteobacteria</taxon>
        <taxon>Burkholderiales</taxon>
        <taxon>Sphaerotilaceae</taxon>
        <taxon>Ideonella</taxon>
    </lineage>
</organism>
<keyword evidence="2 5" id="KW-0645">Protease</keyword>
<dbReference type="Gene3D" id="2.60.40.2310">
    <property type="match status" value="1"/>
</dbReference>
<feature type="region of interest" description="Disordered" evidence="6">
    <location>
        <begin position="1064"/>
        <end position="1101"/>
    </location>
</feature>
<sequence>MSRPRPCIYRRTPDCTTTATGASHKLSPRSRVSAALYCYPFPLSSFRFPGVRMTHAFHRLCGALLLAGLSAASHGAAPAKKTAPPAQRYIVQLNAPPAASYTGNLPSLAATQVGEGQHLDVRAAHVQAYRSHLAREQDQLLASLGSRVKATHRYSVSFNGFAARLTLDQVQRLKATGKVRLVAPDTPRLADTVSTPSFLGLDGAKGVWSQQRKGLSVLGEDVIIATIDTGVQPENPAFYDQVDANGVPVASGGTVAYGPAPSHWKGGCTVAPAFPATACNHKLIGARLFNTGWLASGTEPWFGTFSDSPRDENGHGSHTLSTAGGNALAPAYDTKGVYLGSTSGMAPRARLASYKALFTAVVAGVPQGVGMTSDIIAAIDAAVADGVDVINFSVTSDPYNMLDPVEMAFLGASNANIFVAAAAGNNGPYNTVQNPGPWVTTVAASTHDRNPYAQLTLGNGAAYSGASFNATALPAAPLVLAQDIPAAGVSGSQANWCSPNSLDSSKAAGKIVVCDRGDATARLDKSAEVKRAGGKGMVLLNTQAAELDADWHTVPTVHLAMSDRDAVRSYATKASPSASIGARYQVPGLVAPVMADFSSRGPNLAAEEVMKPDLTAPGVSIVASFAYQQKSQAENYAERAGTLVPPPVVASLDGTSMATPHVAGLAALLRQARPSWSPSAIKSALMTTATGVKLADGSADPDVAGYGAGHANPSGALDPGLVYQAFQGDYVRFLCNAGWYDASSADCADVKVNGIPDPNLPALAGSVAGVRTMHRKVRNVGNSTATYAATAAVPGFDVLVSPSSLTLAKGEVGEFTVKFTRTSATFGSLATGALSWSDGVHLVRSPIQLKAVEFQAPTLLQSPNLSDAVEADVVYGFSGKTSTRVAGLKPAAQVTGHVPEGTYTCNPVVIPANTLHARASLNPVDTTGKGVDSLYLAYLDENGWFNTGVEHTEGSDLVTEMHLPAAGNYNLCVFAFTTALGYTDYTAYQWLLGTSDIGGSLQVANLPTSKAKAGKVYPASFNWSGLNASKRYLGAVDYLRQDGSLLGTTMVRVEAGAASVQRRSAPQLLQRPGNASQAKAAIDTSSAARAKRLQQQAQKAR</sequence>
<dbReference type="InterPro" id="IPR015500">
    <property type="entry name" value="Peptidase_S8_subtilisin-rel"/>
</dbReference>
<evidence type="ECO:0000259" key="9">
    <source>
        <dbReference type="Pfam" id="PF05922"/>
    </source>
</evidence>
<dbReference type="PROSITE" id="PS00138">
    <property type="entry name" value="SUBTILASE_SER"/>
    <property type="match status" value="1"/>
</dbReference>
<dbReference type="Pfam" id="PF17766">
    <property type="entry name" value="fn3_6"/>
    <property type="match status" value="1"/>
</dbReference>
<evidence type="ECO:0000259" key="8">
    <source>
        <dbReference type="Pfam" id="PF02225"/>
    </source>
</evidence>
<feature type="domain" description="PA" evidence="8">
    <location>
        <begin position="476"/>
        <end position="564"/>
    </location>
</feature>
<accession>A0ABN1KCU7</accession>
<gene>
    <name evidence="11" type="ORF">GCM10009107_47080</name>
</gene>
<feature type="domain" description="Inhibitor I9" evidence="9">
    <location>
        <begin position="89"/>
        <end position="188"/>
    </location>
</feature>
<keyword evidence="3 5" id="KW-0378">Hydrolase</keyword>
<dbReference type="SUPFAM" id="SSF52743">
    <property type="entry name" value="Subtilisin-like"/>
    <property type="match status" value="1"/>
</dbReference>
<protein>
    <recommendedName>
        <fullName evidence="13">S8 family serine peptidase</fullName>
    </recommendedName>
</protein>
<dbReference type="EMBL" id="BAAAEW010000033">
    <property type="protein sequence ID" value="GAA0762519.1"/>
    <property type="molecule type" value="Genomic_DNA"/>
</dbReference>
<dbReference type="InterPro" id="IPR037045">
    <property type="entry name" value="S8pro/Inhibitor_I9_sf"/>
</dbReference>
<comment type="caution">
    <text evidence="11">The sequence shown here is derived from an EMBL/GenBank/DDBJ whole genome shotgun (WGS) entry which is preliminary data.</text>
</comment>
<evidence type="ECO:0000313" key="11">
    <source>
        <dbReference type="EMBL" id="GAA0762519.1"/>
    </source>
</evidence>
<feature type="active site" description="Charge relay system" evidence="5">
    <location>
        <position position="315"/>
    </location>
</feature>
<evidence type="ECO:0000256" key="1">
    <source>
        <dbReference type="ARBA" id="ARBA00011073"/>
    </source>
</evidence>
<evidence type="ECO:0000256" key="4">
    <source>
        <dbReference type="ARBA" id="ARBA00022825"/>
    </source>
</evidence>
<dbReference type="InterPro" id="IPR036852">
    <property type="entry name" value="Peptidase_S8/S53_dom_sf"/>
</dbReference>